<dbReference type="InterPro" id="IPR025072">
    <property type="entry name" value="Fur_reg_FbpA"/>
</dbReference>
<protein>
    <submittedName>
        <fullName evidence="1">Fur-regulated basic protein FbpA</fullName>
    </submittedName>
</protein>
<accession>A0ABT6HA68</accession>
<sequence length="53" mass="6353">MGNVLRDAINQKKQQLIEKLIASGVYKKDSKHLFEWTISELEKEYRFIKKMKP</sequence>
<dbReference type="EMBL" id="JARULN010000022">
    <property type="protein sequence ID" value="MDG5755256.1"/>
    <property type="molecule type" value="Genomic_DNA"/>
</dbReference>
<gene>
    <name evidence="1" type="ORF">P6P90_15160</name>
</gene>
<name>A0ABT6HA68_9BACI</name>
<proteinExistence type="predicted"/>
<keyword evidence="2" id="KW-1185">Reference proteome</keyword>
<reference evidence="1 2" key="1">
    <citation type="submission" date="2023-04" db="EMBL/GenBank/DDBJ databases">
        <title>Ectobacillus antri isolated from activated sludge.</title>
        <authorList>
            <person name="Yan P."/>
            <person name="Liu X."/>
        </authorList>
    </citation>
    <scope>NUCLEOTIDE SEQUENCE [LARGE SCALE GENOMIC DNA]</scope>
    <source>
        <strain evidence="1 2">C18H</strain>
    </source>
</reference>
<organism evidence="1 2">
    <name type="scientific">Ectobacillus antri</name>
    <dbReference type="NCBI Taxonomy" id="2486280"/>
    <lineage>
        <taxon>Bacteria</taxon>
        <taxon>Bacillati</taxon>
        <taxon>Bacillota</taxon>
        <taxon>Bacilli</taxon>
        <taxon>Bacillales</taxon>
        <taxon>Bacillaceae</taxon>
        <taxon>Ectobacillus</taxon>
    </lineage>
</organism>
<evidence type="ECO:0000313" key="2">
    <source>
        <dbReference type="Proteomes" id="UP001218246"/>
    </source>
</evidence>
<dbReference type="Proteomes" id="UP001218246">
    <property type="component" value="Unassembled WGS sequence"/>
</dbReference>
<evidence type="ECO:0000313" key="1">
    <source>
        <dbReference type="EMBL" id="MDG5755256.1"/>
    </source>
</evidence>
<dbReference type="Pfam" id="PF13076">
    <property type="entry name" value="Fur_reg_FbpA"/>
    <property type="match status" value="1"/>
</dbReference>
<comment type="caution">
    <text evidence="1">The sequence shown here is derived from an EMBL/GenBank/DDBJ whole genome shotgun (WGS) entry which is preliminary data.</text>
</comment>